<feature type="transmembrane region" description="Helical" evidence="2">
    <location>
        <begin position="55"/>
        <end position="80"/>
    </location>
</feature>
<dbReference type="Proteomes" id="UP000243459">
    <property type="component" value="Chromosome 5"/>
</dbReference>
<keyword evidence="4" id="KW-1185">Reference proteome</keyword>
<dbReference type="EMBL" id="CM007385">
    <property type="protein sequence ID" value="ONK68020.1"/>
    <property type="molecule type" value="Genomic_DNA"/>
</dbReference>
<evidence type="ECO:0000256" key="1">
    <source>
        <dbReference type="SAM" id="MobiDB-lite"/>
    </source>
</evidence>
<dbReference type="Gramene" id="ONK68020">
    <property type="protein sequence ID" value="ONK68020"/>
    <property type="gene ID" value="A4U43_C05F6350"/>
</dbReference>
<feature type="compositionally biased region" description="Basic and acidic residues" evidence="1">
    <location>
        <begin position="173"/>
        <end position="205"/>
    </location>
</feature>
<sequence>MTVKDGERGGWRWEDTCELKDGGGRGQRWDKRERSKGKEGNDDVDNVGFLSHARMIQVIVGLWIVSYIGSSFSIFTLIYIGDELLQVRELLAKNREEYDELIELEKKLISGGNCGNESEDETEGEEQEQDDGEDEEDGDDPTDGEDGGDTSDGEDDDDSDTNVGGNVVEDDEINTREQGEQSHEEMGKDEERSEKKSGGNKENKVMKRWVKMKKGVRKKVVALNTRGRKNNQR</sequence>
<evidence type="ECO:0000313" key="4">
    <source>
        <dbReference type="Proteomes" id="UP000243459"/>
    </source>
</evidence>
<feature type="compositionally biased region" description="Basic and acidic residues" evidence="1">
    <location>
        <begin position="18"/>
        <end position="41"/>
    </location>
</feature>
<name>A0A5P1EV75_ASPOF</name>
<feature type="region of interest" description="Disordered" evidence="1">
    <location>
        <begin position="110"/>
        <end position="233"/>
    </location>
</feature>
<evidence type="ECO:0000256" key="2">
    <source>
        <dbReference type="SAM" id="Phobius"/>
    </source>
</evidence>
<dbReference type="AlphaFoldDB" id="A0A5P1EV75"/>
<feature type="region of interest" description="Disordered" evidence="1">
    <location>
        <begin position="18"/>
        <end position="43"/>
    </location>
</feature>
<accession>A0A5P1EV75</accession>
<evidence type="ECO:0000313" key="3">
    <source>
        <dbReference type="EMBL" id="ONK68020.1"/>
    </source>
</evidence>
<keyword evidence="2" id="KW-0812">Transmembrane</keyword>
<keyword evidence="2" id="KW-1133">Transmembrane helix</keyword>
<dbReference type="OMA" id="WEDTCEL"/>
<feature type="compositionally biased region" description="Basic residues" evidence="1">
    <location>
        <begin position="206"/>
        <end position="233"/>
    </location>
</feature>
<protein>
    <submittedName>
        <fullName evidence="3">Uncharacterized protein</fullName>
    </submittedName>
</protein>
<organism evidence="3 4">
    <name type="scientific">Asparagus officinalis</name>
    <name type="common">Garden asparagus</name>
    <dbReference type="NCBI Taxonomy" id="4686"/>
    <lineage>
        <taxon>Eukaryota</taxon>
        <taxon>Viridiplantae</taxon>
        <taxon>Streptophyta</taxon>
        <taxon>Embryophyta</taxon>
        <taxon>Tracheophyta</taxon>
        <taxon>Spermatophyta</taxon>
        <taxon>Magnoliopsida</taxon>
        <taxon>Liliopsida</taxon>
        <taxon>Asparagales</taxon>
        <taxon>Asparagaceae</taxon>
        <taxon>Asparagoideae</taxon>
        <taxon>Asparagus</taxon>
    </lineage>
</organism>
<reference evidence="4" key="1">
    <citation type="journal article" date="2017" name="Nat. Commun.">
        <title>The asparagus genome sheds light on the origin and evolution of a young Y chromosome.</title>
        <authorList>
            <person name="Harkess A."/>
            <person name="Zhou J."/>
            <person name="Xu C."/>
            <person name="Bowers J.E."/>
            <person name="Van der Hulst R."/>
            <person name="Ayyampalayam S."/>
            <person name="Mercati F."/>
            <person name="Riccardi P."/>
            <person name="McKain M.R."/>
            <person name="Kakrana A."/>
            <person name="Tang H."/>
            <person name="Ray J."/>
            <person name="Groenendijk J."/>
            <person name="Arikit S."/>
            <person name="Mathioni S.M."/>
            <person name="Nakano M."/>
            <person name="Shan H."/>
            <person name="Telgmann-Rauber A."/>
            <person name="Kanno A."/>
            <person name="Yue Z."/>
            <person name="Chen H."/>
            <person name="Li W."/>
            <person name="Chen Y."/>
            <person name="Xu X."/>
            <person name="Zhang Y."/>
            <person name="Luo S."/>
            <person name="Chen H."/>
            <person name="Gao J."/>
            <person name="Mao Z."/>
            <person name="Pires J.C."/>
            <person name="Luo M."/>
            <person name="Kudrna D."/>
            <person name="Wing R.A."/>
            <person name="Meyers B.C."/>
            <person name="Yi K."/>
            <person name="Kong H."/>
            <person name="Lavrijsen P."/>
            <person name="Sunseri F."/>
            <person name="Falavigna A."/>
            <person name="Ye Y."/>
            <person name="Leebens-Mack J.H."/>
            <person name="Chen G."/>
        </authorList>
    </citation>
    <scope>NUCLEOTIDE SEQUENCE [LARGE SCALE GENOMIC DNA]</scope>
    <source>
        <strain evidence="4">cv. DH0086</strain>
    </source>
</reference>
<proteinExistence type="predicted"/>
<gene>
    <name evidence="3" type="ORF">A4U43_C05F6350</name>
</gene>
<keyword evidence="2" id="KW-0472">Membrane</keyword>
<feature type="compositionally biased region" description="Acidic residues" evidence="1">
    <location>
        <begin position="117"/>
        <end position="160"/>
    </location>
</feature>